<dbReference type="Proteomes" id="UP000281084">
    <property type="component" value="Unassembled WGS sequence"/>
</dbReference>
<proteinExistence type="predicted"/>
<dbReference type="EMBL" id="RAXZ01000003">
    <property type="protein sequence ID" value="RKG54750.1"/>
    <property type="molecule type" value="Genomic_DNA"/>
</dbReference>
<name>A0A3A8GH34_9GAMM</name>
<accession>A0A498CXH8</accession>
<dbReference type="EMBL" id="RCHD01000012">
    <property type="protein sequence ID" value="RLL36041.1"/>
    <property type="molecule type" value="Genomic_DNA"/>
</dbReference>
<protein>
    <submittedName>
        <fullName evidence="1">Uncharacterized protein</fullName>
    </submittedName>
</protein>
<dbReference type="SUPFAM" id="SSF52540">
    <property type="entry name" value="P-loop containing nucleoside triphosphate hydrolases"/>
    <property type="match status" value="1"/>
</dbReference>
<dbReference type="AlphaFoldDB" id="A0A3A8GH34"/>
<reference evidence="2 3" key="1">
    <citation type="submission" date="2018-09" db="EMBL/GenBank/DDBJ databases">
        <title>The draft genome of Acinetobacter sp. strains.</title>
        <authorList>
            <person name="Qin J."/>
            <person name="Feng Y."/>
            <person name="Zong Z."/>
        </authorList>
    </citation>
    <scope>NUCLEOTIDE SEQUENCE [LARGE SCALE GENOMIC DNA]</scope>
    <source>
        <strain evidence="2 3">WCHAc060003</strain>
    </source>
</reference>
<reference evidence="1 4" key="2">
    <citation type="submission" date="2018-09" db="EMBL/GenBank/DDBJ databases">
        <title>The draft genome of Acinetobacter spp. strains.</title>
        <authorList>
            <person name="Qin J."/>
            <person name="Feng Y."/>
            <person name="Zong Z."/>
        </authorList>
    </citation>
    <scope>NUCLEOTIDE SEQUENCE [LARGE SCALE GENOMIC DNA]</scope>
    <source>
        <strain evidence="1 4">WCHAc060002</strain>
    </source>
</reference>
<dbReference type="RefSeq" id="WP_106984008.1">
    <property type="nucleotide sequence ID" value="NZ_CP035934.2"/>
</dbReference>
<evidence type="ECO:0000313" key="1">
    <source>
        <dbReference type="EMBL" id="RKG54750.1"/>
    </source>
</evidence>
<organism evidence="1 4">
    <name type="scientific">Acinetobacter cumulans</name>
    <dbReference type="NCBI Taxonomy" id="2136182"/>
    <lineage>
        <taxon>Bacteria</taxon>
        <taxon>Pseudomonadati</taxon>
        <taxon>Pseudomonadota</taxon>
        <taxon>Gammaproteobacteria</taxon>
        <taxon>Moraxellales</taxon>
        <taxon>Moraxellaceae</taxon>
        <taxon>Acinetobacter</taxon>
    </lineage>
</organism>
<dbReference type="Pfam" id="PF13671">
    <property type="entry name" value="AAA_33"/>
    <property type="match status" value="1"/>
</dbReference>
<evidence type="ECO:0000313" key="2">
    <source>
        <dbReference type="EMBL" id="RLL36041.1"/>
    </source>
</evidence>
<dbReference type="Gene3D" id="3.40.50.300">
    <property type="entry name" value="P-loop containing nucleotide triphosphate hydrolases"/>
    <property type="match status" value="1"/>
</dbReference>
<sequence>MLIQFIGPGGAGKTTIAKQLAPKIGAVCIDLDEYFLKMEGDISLYIQQHGYLAYARRNITLYQQLRRSIQPEQSVILVCSSGFMT</sequence>
<gene>
    <name evidence="1" type="ORF">D7V64_04035</name>
    <name evidence="2" type="ORF">D9K80_06870</name>
</gene>
<dbReference type="InterPro" id="IPR027417">
    <property type="entry name" value="P-loop_NTPase"/>
</dbReference>
<evidence type="ECO:0000313" key="3">
    <source>
        <dbReference type="Proteomes" id="UP000267166"/>
    </source>
</evidence>
<dbReference type="Proteomes" id="UP000267166">
    <property type="component" value="Unassembled WGS sequence"/>
</dbReference>
<comment type="caution">
    <text evidence="1">The sequence shown here is derived from an EMBL/GenBank/DDBJ whole genome shotgun (WGS) entry which is preliminary data.</text>
</comment>
<accession>A0A3A8GH34</accession>
<evidence type="ECO:0000313" key="4">
    <source>
        <dbReference type="Proteomes" id="UP000281084"/>
    </source>
</evidence>